<name>A0A9N8E6Z3_9STRA</name>
<comment type="caution">
    <text evidence="1">The sequence shown here is derived from an EMBL/GenBank/DDBJ whole genome shotgun (WGS) entry which is preliminary data.</text>
</comment>
<accession>A0A9N8E6Z3</accession>
<dbReference type="EMBL" id="CAICTM010000561">
    <property type="protein sequence ID" value="CAB9512929.1"/>
    <property type="molecule type" value="Genomic_DNA"/>
</dbReference>
<evidence type="ECO:0000313" key="2">
    <source>
        <dbReference type="Proteomes" id="UP001153069"/>
    </source>
</evidence>
<organism evidence="1 2">
    <name type="scientific">Seminavis robusta</name>
    <dbReference type="NCBI Taxonomy" id="568900"/>
    <lineage>
        <taxon>Eukaryota</taxon>
        <taxon>Sar</taxon>
        <taxon>Stramenopiles</taxon>
        <taxon>Ochrophyta</taxon>
        <taxon>Bacillariophyta</taxon>
        <taxon>Bacillariophyceae</taxon>
        <taxon>Bacillariophycidae</taxon>
        <taxon>Naviculales</taxon>
        <taxon>Naviculaceae</taxon>
        <taxon>Seminavis</taxon>
    </lineage>
</organism>
<reference evidence="1" key="1">
    <citation type="submission" date="2020-06" db="EMBL/GenBank/DDBJ databases">
        <authorList>
            <consortium name="Plant Systems Biology data submission"/>
        </authorList>
    </citation>
    <scope>NUCLEOTIDE SEQUENCE</scope>
    <source>
        <strain evidence="1">D6</strain>
    </source>
</reference>
<gene>
    <name evidence="1" type="ORF">SEMRO_562_G167000.1</name>
</gene>
<dbReference type="Proteomes" id="UP001153069">
    <property type="component" value="Unassembled WGS sequence"/>
</dbReference>
<sequence>MDYLASSSVQAAKWYWLVDKLSESAKKRALLDVEIDRTTLVASDTINIFVNHYAQAIPGKTYICYGVSGCGKTVAAVHLLHGEDINFDCPKRAIMVNAGGSEDFPTDFALQQNAPNAASLLVNILCASLVFQEKKKDSRAAATKIWEMFSHLRRLAEGCVTPAAEEPSIRLHDTAQLAQVTRGRQIATRADLPILIIDDLPESKANRGFVSGLYTRAHAMKISVLILTKDERWATKMKDINGGVKVLPVDGAINNPRGDSVEPFVQDPQWTGMTWRLPDLRVFAETLGPPDISTELMDGMTPEAVVDLHVRRRF</sequence>
<evidence type="ECO:0000313" key="1">
    <source>
        <dbReference type="EMBL" id="CAB9512929.1"/>
    </source>
</evidence>
<protein>
    <submittedName>
        <fullName evidence="1">Uncharacterized protein</fullName>
    </submittedName>
</protein>
<keyword evidence="2" id="KW-1185">Reference proteome</keyword>
<dbReference type="AlphaFoldDB" id="A0A9N8E6Z3"/>
<proteinExistence type="predicted"/>